<dbReference type="SUPFAM" id="SSF103247">
    <property type="entry name" value="TT1751-like"/>
    <property type="match status" value="1"/>
</dbReference>
<dbReference type="Pfam" id="PF00034">
    <property type="entry name" value="Cytochrom_C"/>
    <property type="match status" value="1"/>
</dbReference>
<dbReference type="Pfam" id="PF03625">
    <property type="entry name" value="DUF302"/>
    <property type="match status" value="1"/>
</dbReference>
<sequence length="347" mass="38237">MKHLLALLFALLVTGPVFAAPDGEALYGRHCAACHGHNGNGGVGVPLALPDFLTNVSDTYLSRTIRDGRPGRVMPAFENLDDIQLRAIIDYIRTWMPEGSATPEHDTTPVVGDIGRGKRLFAEHCAECHGANGEGGAGTGVTFSRPRDLPVIAPALHNAAFLHAATDQMIRTTLMQGRDGTPMESFLKQGLSEQDINDVVAYVRSFEEDPLPSGQHEGEEPYLSIESFSSFDDTVANLKQAALGRNFRIIREQNLENGLFSEEEENARQRIVYFCNFKLINEAMKLDPRAGIFMPCRITVVEMDDGTVKLMSINPKFMSQFFNNNALNEPCTELSELYLGIMEEASL</sequence>
<dbReference type="EMBL" id="FMWD01000011">
    <property type="protein sequence ID" value="SCZ66317.1"/>
    <property type="molecule type" value="Genomic_DNA"/>
</dbReference>
<dbReference type="GO" id="GO:0009055">
    <property type="term" value="F:electron transfer activity"/>
    <property type="evidence" value="ECO:0007669"/>
    <property type="project" value="InterPro"/>
</dbReference>
<reference evidence="7 8" key="1">
    <citation type="submission" date="2016-10" db="EMBL/GenBank/DDBJ databases">
        <authorList>
            <person name="de Groot N.N."/>
        </authorList>
    </citation>
    <scope>NUCLEOTIDE SEQUENCE [LARGE SCALE GENOMIC DNA]</scope>
    <source>
        <strain evidence="7 8">HLD2</strain>
    </source>
</reference>
<dbReference type="Gene3D" id="1.10.760.10">
    <property type="entry name" value="Cytochrome c-like domain"/>
    <property type="match status" value="2"/>
</dbReference>
<evidence type="ECO:0000313" key="8">
    <source>
        <dbReference type="Proteomes" id="UP000199648"/>
    </source>
</evidence>
<dbReference type="PROSITE" id="PS51007">
    <property type="entry name" value="CYTC"/>
    <property type="match status" value="2"/>
</dbReference>
<organism evidence="7 8">
    <name type="scientific">Thiohalomonas denitrificans</name>
    <dbReference type="NCBI Taxonomy" id="415747"/>
    <lineage>
        <taxon>Bacteria</taxon>
        <taxon>Pseudomonadati</taxon>
        <taxon>Pseudomonadota</taxon>
        <taxon>Gammaproteobacteria</taxon>
        <taxon>Thiohalomonadales</taxon>
        <taxon>Thiohalomonadaceae</taxon>
        <taxon>Thiohalomonas</taxon>
    </lineage>
</organism>
<dbReference type="InterPro" id="IPR009056">
    <property type="entry name" value="Cyt_c-like_dom"/>
</dbReference>
<dbReference type="CDD" id="cd14797">
    <property type="entry name" value="DUF302"/>
    <property type="match status" value="1"/>
</dbReference>
<dbReference type="InterPro" id="IPR035923">
    <property type="entry name" value="TT1751-like_sf"/>
</dbReference>
<evidence type="ECO:0000256" key="2">
    <source>
        <dbReference type="ARBA" id="ARBA00022723"/>
    </source>
</evidence>
<keyword evidence="2 4" id="KW-0479">Metal-binding</keyword>
<dbReference type="InterPro" id="IPR051459">
    <property type="entry name" value="Cytochrome_c-type_DH"/>
</dbReference>
<protein>
    <submittedName>
        <fullName evidence="7">Cytochrome c oxidase cbb3-type subunit 3</fullName>
    </submittedName>
</protein>
<proteinExistence type="predicted"/>
<evidence type="ECO:0000259" key="6">
    <source>
        <dbReference type="PROSITE" id="PS51007"/>
    </source>
</evidence>
<dbReference type="Gene3D" id="3.30.310.70">
    <property type="entry name" value="TT1751-like domain"/>
    <property type="match status" value="1"/>
</dbReference>
<dbReference type="Pfam" id="PF13442">
    <property type="entry name" value="Cytochrome_CBB3"/>
    <property type="match status" value="1"/>
</dbReference>
<evidence type="ECO:0000256" key="3">
    <source>
        <dbReference type="ARBA" id="ARBA00023004"/>
    </source>
</evidence>
<name>A0A1G5QX48_9GAMM</name>
<keyword evidence="3 4" id="KW-0408">Iron</keyword>
<dbReference type="InterPro" id="IPR005180">
    <property type="entry name" value="DUF302"/>
</dbReference>
<dbReference type="InterPro" id="IPR036909">
    <property type="entry name" value="Cyt_c-like_dom_sf"/>
</dbReference>
<evidence type="ECO:0000256" key="5">
    <source>
        <dbReference type="SAM" id="SignalP"/>
    </source>
</evidence>
<dbReference type="GO" id="GO:0020037">
    <property type="term" value="F:heme binding"/>
    <property type="evidence" value="ECO:0007669"/>
    <property type="project" value="InterPro"/>
</dbReference>
<dbReference type="RefSeq" id="WP_092998685.1">
    <property type="nucleotide sequence ID" value="NZ_FMWD01000011.1"/>
</dbReference>
<feature type="domain" description="Cytochrome c" evidence="6">
    <location>
        <begin position="112"/>
        <end position="207"/>
    </location>
</feature>
<dbReference type="GO" id="GO:0046872">
    <property type="term" value="F:metal ion binding"/>
    <property type="evidence" value="ECO:0007669"/>
    <property type="project" value="UniProtKB-KW"/>
</dbReference>
<evidence type="ECO:0000313" key="7">
    <source>
        <dbReference type="EMBL" id="SCZ66317.1"/>
    </source>
</evidence>
<dbReference type="AlphaFoldDB" id="A0A1G5QX48"/>
<accession>A0A1G5QX48</accession>
<dbReference type="PANTHER" id="PTHR35008">
    <property type="entry name" value="BLL4482 PROTEIN-RELATED"/>
    <property type="match status" value="1"/>
</dbReference>
<dbReference type="STRING" id="415747.SAMN03097708_02946"/>
<keyword evidence="1 4" id="KW-0349">Heme</keyword>
<evidence type="ECO:0000256" key="4">
    <source>
        <dbReference type="PROSITE-ProRule" id="PRU00433"/>
    </source>
</evidence>
<feature type="domain" description="Cytochrome c" evidence="6">
    <location>
        <begin position="18"/>
        <end position="96"/>
    </location>
</feature>
<dbReference type="OrthoDB" id="9809720at2"/>
<dbReference type="Proteomes" id="UP000199648">
    <property type="component" value="Unassembled WGS sequence"/>
</dbReference>
<gene>
    <name evidence="7" type="ORF">SAMN03097708_02946</name>
</gene>
<dbReference type="PANTHER" id="PTHR35008:SF8">
    <property type="entry name" value="ALCOHOL DEHYDROGENASE CYTOCHROME C SUBUNIT"/>
    <property type="match status" value="1"/>
</dbReference>
<keyword evidence="5" id="KW-0732">Signal</keyword>
<keyword evidence="8" id="KW-1185">Reference proteome</keyword>
<feature type="signal peptide" evidence="5">
    <location>
        <begin position="1"/>
        <end position="19"/>
    </location>
</feature>
<feature type="chain" id="PRO_5011752216" evidence="5">
    <location>
        <begin position="20"/>
        <end position="347"/>
    </location>
</feature>
<evidence type="ECO:0000256" key="1">
    <source>
        <dbReference type="ARBA" id="ARBA00022617"/>
    </source>
</evidence>
<dbReference type="SUPFAM" id="SSF46626">
    <property type="entry name" value="Cytochrome c"/>
    <property type="match status" value="2"/>
</dbReference>